<evidence type="ECO:0000259" key="1">
    <source>
        <dbReference type="Pfam" id="PF00425"/>
    </source>
</evidence>
<dbReference type="InterPro" id="IPR005801">
    <property type="entry name" value="ADC_synthase"/>
</dbReference>
<gene>
    <name evidence="2" type="ORF">JAV76_09795</name>
</gene>
<dbReference type="SUPFAM" id="SSF56322">
    <property type="entry name" value="ADC synthase"/>
    <property type="match status" value="1"/>
</dbReference>
<comment type="caution">
    <text evidence="2">The sequence shown here is derived from an EMBL/GenBank/DDBJ whole genome shotgun (WGS) entry which is preliminary data.</text>
</comment>
<sequence length="372" mass="39213">MDGYAQFGRLEGRSPVEVVDLADTPEALDRGGVWFVVAEFDGRARAWRFADVRRGPVGSVAAAATPRARTAWAGPARDGWTSSLDQDGYEAAVRTVREHVRAGDVYQVNVCRVLSAPLAPGGPDGTPAEPDARALAQRLAAGNPAPYQGVLHVPASSGIDPVWVVCASPELFLRLDARPAGITTLTSGPIKGTATSPEGLGDKDRAENVMITDLVRNDLQRVCAPGTVEVTSLLGVEHHPGLVHLVSTVTGRLRPDVVTGPGTWARVLAATFPPASVSGAPKSSALRIIRDLEPVPRGPYCGAVGWVDADAGTAELAVGIRTFWWDRGTDGRSPALRFGTGAGITWGSDPHGEWLETELKARRLVDLASAAH</sequence>
<dbReference type="PANTHER" id="PTHR11236">
    <property type="entry name" value="AMINOBENZOATE/ANTHRANILATE SYNTHASE"/>
    <property type="match status" value="1"/>
</dbReference>
<dbReference type="AlphaFoldDB" id="A0A934IE60"/>
<protein>
    <submittedName>
        <fullName evidence="2">Chorismate-binding protein</fullName>
    </submittedName>
</protein>
<evidence type="ECO:0000313" key="3">
    <source>
        <dbReference type="Proteomes" id="UP000602087"/>
    </source>
</evidence>
<dbReference type="RefSeq" id="WP_198733866.1">
    <property type="nucleotide sequence ID" value="NZ_JAEINH010000007.1"/>
</dbReference>
<dbReference type="Pfam" id="PF00425">
    <property type="entry name" value="Chorismate_bind"/>
    <property type="match status" value="1"/>
</dbReference>
<dbReference type="Gene3D" id="3.60.120.10">
    <property type="entry name" value="Anthranilate synthase"/>
    <property type="match status" value="1"/>
</dbReference>
<dbReference type="InterPro" id="IPR015890">
    <property type="entry name" value="Chorismate_C"/>
</dbReference>
<dbReference type="GO" id="GO:0046820">
    <property type="term" value="F:4-amino-4-deoxychorismate synthase activity"/>
    <property type="evidence" value="ECO:0007669"/>
    <property type="project" value="TreeGrafter"/>
</dbReference>
<feature type="domain" description="Chorismate-utilising enzyme C-terminal" evidence="1">
    <location>
        <begin position="86"/>
        <end position="360"/>
    </location>
</feature>
<dbReference type="PANTHER" id="PTHR11236:SF50">
    <property type="entry name" value="AMINODEOXYCHORISMATE SYNTHASE COMPONENT 1"/>
    <property type="match status" value="1"/>
</dbReference>
<evidence type="ECO:0000313" key="2">
    <source>
        <dbReference type="EMBL" id="MBI9115299.1"/>
    </source>
</evidence>
<proteinExistence type="predicted"/>
<dbReference type="PRINTS" id="PR00095">
    <property type="entry name" value="ANTSNTHASEI"/>
</dbReference>
<dbReference type="GO" id="GO:0000162">
    <property type="term" value="P:L-tryptophan biosynthetic process"/>
    <property type="evidence" value="ECO:0007669"/>
    <property type="project" value="TreeGrafter"/>
</dbReference>
<organism evidence="2 3">
    <name type="scientific">Sanguibacter suaedae</name>
    <dbReference type="NCBI Taxonomy" id="2795737"/>
    <lineage>
        <taxon>Bacteria</taxon>
        <taxon>Bacillati</taxon>
        <taxon>Actinomycetota</taxon>
        <taxon>Actinomycetes</taxon>
        <taxon>Micrococcales</taxon>
        <taxon>Sanguibacteraceae</taxon>
        <taxon>Sanguibacter</taxon>
    </lineage>
</organism>
<accession>A0A934IE60</accession>
<dbReference type="EMBL" id="JAEINH010000007">
    <property type="protein sequence ID" value="MBI9115299.1"/>
    <property type="molecule type" value="Genomic_DNA"/>
</dbReference>
<reference evidence="2" key="1">
    <citation type="submission" date="2020-12" db="EMBL/GenBank/DDBJ databases">
        <title>Sanguibacter suaedae sp. nov., isolated from Suaeda aralocaspica.</title>
        <authorList>
            <person name="Ma Q."/>
        </authorList>
    </citation>
    <scope>NUCLEOTIDE SEQUENCE</scope>
    <source>
        <strain evidence="2">YZGR15</strain>
    </source>
</reference>
<keyword evidence="3" id="KW-1185">Reference proteome</keyword>
<dbReference type="InterPro" id="IPR019999">
    <property type="entry name" value="Anth_synth_I-like"/>
</dbReference>
<name>A0A934IE60_9MICO</name>
<dbReference type="Proteomes" id="UP000602087">
    <property type="component" value="Unassembled WGS sequence"/>
</dbReference>